<gene>
    <name evidence="1" type="ORF">K435DRAFT_614161</name>
</gene>
<dbReference type="Proteomes" id="UP000297245">
    <property type="component" value="Unassembled WGS sequence"/>
</dbReference>
<feature type="non-terminal residue" evidence="1">
    <location>
        <position position="1"/>
    </location>
</feature>
<evidence type="ECO:0000313" key="1">
    <source>
        <dbReference type="EMBL" id="THU93202.1"/>
    </source>
</evidence>
<evidence type="ECO:0000313" key="2">
    <source>
        <dbReference type="Proteomes" id="UP000297245"/>
    </source>
</evidence>
<name>A0A4S8LUH9_DENBC</name>
<keyword evidence="2" id="KW-1185">Reference proteome</keyword>
<sequence>WPRDPKGPVLSSPFSFAGKRAPNAHVTWSSNICGFYFVNMDPGTEWRHVVSQSMMAAECRRIGEAGFAKQQIERADKEEEPRRREWADVTRIWKIEDEIIREGESNRTPFHPNSYPSPWPLVPFSIEPYKLQQTIPFHLLPEKLVVHDP</sequence>
<reference evidence="1 2" key="1">
    <citation type="journal article" date="2019" name="Nat. Ecol. Evol.">
        <title>Megaphylogeny resolves global patterns of mushroom evolution.</title>
        <authorList>
            <person name="Varga T."/>
            <person name="Krizsan K."/>
            <person name="Foldi C."/>
            <person name="Dima B."/>
            <person name="Sanchez-Garcia M."/>
            <person name="Sanchez-Ramirez S."/>
            <person name="Szollosi G.J."/>
            <person name="Szarkandi J.G."/>
            <person name="Papp V."/>
            <person name="Albert L."/>
            <person name="Andreopoulos W."/>
            <person name="Angelini C."/>
            <person name="Antonin V."/>
            <person name="Barry K.W."/>
            <person name="Bougher N.L."/>
            <person name="Buchanan P."/>
            <person name="Buyck B."/>
            <person name="Bense V."/>
            <person name="Catcheside P."/>
            <person name="Chovatia M."/>
            <person name="Cooper J."/>
            <person name="Damon W."/>
            <person name="Desjardin D."/>
            <person name="Finy P."/>
            <person name="Geml J."/>
            <person name="Haridas S."/>
            <person name="Hughes K."/>
            <person name="Justo A."/>
            <person name="Karasinski D."/>
            <person name="Kautmanova I."/>
            <person name="Kiss B."/>
            <person name="Kocsube S."/>
            <person name="Kotiranta H."/>
            <person name="LaButti K.M."/>
            <person name="Lechner B.E."/>
            <person name="Liimatainen K."/>
            <person name="Lipzen A."/>
            <person name="Lukacs Z."/>
            <person name="Mihaltcheva S."/>
            <person name="Morgado L.N."/>
            <person name="Niskanen T."/>
            <person name="Noordeloos M.E."/>
            <person name="Ohm R.A."/>
            <person name="Ortiz-Santana B."/>
            <person name="Ovrebo C."/>
            <person name="Racz N."/>
            <person name="Riley R."/>
            <person name="Savchenko A."/>
            <person name="Shiryaev A."/>
            <person name="Soop K."/>
            <person name="Spirin V."/>
            <person name="Szebenyi C."/>
            <person name="Tomsovsky M."/>
            <person name="Tulloss R.E."/>
            <person name="Uehling J."/>
            <person name="Grigoriev I.V."/>
            <person name="Vagvolgyi C."/>
            <person name="Papp T."/>
            <person name="Martin F.M."/>
            <person name="Miettinen O."/>
            <person name="Hibbett D.S."/>
            <person name="Nagy L.G."/>
        </authorList>
    </citation>
    <scope>NUCLEOTIDE SEQUENCE [LARGE SCALE GENOMIC DNA]</scope>
    <source>
        <strain evidence="1 2">CBS 962.96</strain>
    </source>
</reference>
<protein>
    <submittedName>
        <fullName evidence="1">Uncharacterized protein</fullName>
    </submittedName>
</protein>
<proteinExistence type="predicted"/>
<accession>A0A4S8LUH9</accession>
<feature type="non-terminal residue" evidence="1">
    <location>
        <position position="149"/>
    </location>
</feature>
<organism evidence="1 2">
    <name type="scientific">Dendrothele bispora (strain CBS 962.96)</name>
    <dbReference type="NCBI Taxonomy" id="1314807"/>
    <lineage>
        <taxon>Eukaryota</taxon>
        <taxon>Fungi</taxon>
        <taxon>Dikarya</taxon>
        <taxon>Basidiomycota</taxon>
        <taxon>Agaricomycotina</taxon>
        <taxon>Agaricomycetes</taxon>
        <taxon>Agaricomycetidae</taxon>
        <taxon>Agaricales</taxon>
        <taxon>Agaricales incertae sedis</taxon>
        <taxon>Dendrothele</taxon>
    </lineage>
</organism>
<dbReference type="EMBL" id="ML179255">
    <property type="protein sequence ID" value="THU93202.1"/>
    <property type="molecule type" value="Genomic_DNA"/>
</dbReference>
<dbReference type="AlphaFoldDB" id="A0A4S8LUH9"/>
<dbReference type="OrthoDB" id="5327923at2759"/>